<dbReference type="InterPro" id="IPR036277">
    <property type="entry name" value="SMC_hinge_sf"/>
</dbReference>
<protein>
    <recommendedName>
        <fullName evidence="4">SMC hinge domain-containing protein</fullName>
    </recommendedName>
</protein>
<dbReference type="GO" id="GO:0051276">
    <property type="term" value="P:chromosome organization"/>
    <property type="evidence" value="ECO:0007669"/>
    <property type="project" value="InterPro"/>
</dbReference>
<feature type="coiled-coil region" evidence="1">
    <location>
        <begin position="251"/>
        <end position="421"/>
    </location>
</feature>
<evidence type="ECO:0000256" key="1">
    <source>
        <dbReference type="SAM" id="Coils"/>
    </source>
</evidence>
<evidence type="ECO:0000313" key="3">
    <source>
        <dbReference type="Proteomes" id="UP000593576"/>
    </source>
</evidence>
<keyword evidence="1" id="KW-0175">Coiled coil</keyword>
<gene>
    <name evidence="2" type="ORF">Goshw_011439</name>
</gene>
<name>A0A7J9M3G4_GOSSC</name>
<reference evidence="2 3" key="1">
    <citation type="journal article" date="2019" name="Genome Biol. Evol.">
        <title>Insights into the evolution of the New World diploid cottons (Gossypium, subgenus Houzingenia) based on genome sequencing.</title>
        <authorList>
            <person name="Grover C.E."/>
            <person name="Arick M.A. 2nd"/>
            <person name="Thrash A."/>
            <person name="Conover J.L."/>
            <person name="Sanders W.S."/>
            <person name="Peterson D.G."/>
            <person name="Frelichowski J.E."/>
            <person name="Scheffler J.A."/>
            <person name="Scheffler B.E."/>
            <person name="Wendel J.F."/>
        </authorList>
    </citation>
    <scope>NUCLEOTIDE SEQUENCE [LARGE SCALE GENOMIC DNA]</scope>
    <source>
        <strain evidence="2">1</strain>
        <tissue evidence="2">Leaf</tissue>
    </source>
</reference>
<evidence type="ECO:0008006" key="4">
    <source>
        <dbReference type="Google" id="ProtNLM"/>
    </source>
</evidence>
<feature type="non-terminal residue" evidence="2">
    <location>
        <position position="1"/>
    </location>
</feature>
<dbReference type="Proteomes" id="UP000593576">
    <property type="component" value="Unassembled WGS sequence"/>
</dbReference>
<sequence length="430" mass="49634">MEVGDELVRCEVCLRGNKILVGGWVHNLLGKEYEVLVEVFGRTVICRDIDVATRVARTDGLDCITLEGDQVSKKGGMTGGFYDYRRSKLKFMNIIMQNTMSINKKEEELKGIGLELQNILFLLQLEQKITAFVTEQQQLDAKRVLDKSVLEQHKQDIANANKQKQYTSKALENKRKSLADVQMQIDQLRASMAMKRAEMGTELIDHLTPEEKDLLSRLNPEITDLKEQLINCRSDRIETESRKAELETNLTTNLKRQKQELEAIISAAEADALLDEAESKRQELMDANLLVEDATQQLKRVSDRIDELTKQLRGIKDEKNNLKGLEDAYERTLQDEAKELEQLLSKRSNLLAKQEEYSKKIRELGPLSSDAFETYKRKQIKELQKMLHRCNEQLQQFSHVNKKALDQYVNFTEQREELQKRQAELDSGDE</sequence>
<keyword evidence="3" id="KW-1185">Reference proteome</keyword>
<dbReference type="SUPFAM" id="SSF75553">
    <property type="entry name" value="Smc hinge domain"/>
    <property type="match status" value="1"/>
</dbReference>
<dbReference type="Gene3D" id="3.30.70.1620">
    <property type="match status" value="1"/>
</dbReference>
<proteinExistence type="predicted"/>
<dbReference type="GO" id="GO:0005694">
    <property type="term" value="C:chromosome"/>
    <property type="evidence" value="ECO:0007669"/>
    <property type="project" value="InterPro"/>
</dbReference>
<dbReference type="AlphaFoldDB" id="A0A7J9M3G4"/>
<evidence type="ECO:0000313" key="2">
    <source>
        <dbReference type="EMBL" id="MBA0865357.1"/>
    </source>
</evidence>
<feature type="coiled-coil region" evidence="1">
    <location>
        <begin position="171"/>
        <end position="198"/>
    </location>
</feature>
<dbReference type="OrthoDB" id="431497at2759"/>
<accession>A0A7J9M3G4</accession>
<dbReference type="EMBL" id="JABFAF010000009">
    <property type="protein sequence ID" value="MBA0865357.1"/>
    <property type="molecule type" value="Genomic_DNA"/>
</dbReference>
<organism evidence="2 3">
    <name type="scientific">Gossypium schwendimanii</name>
    <name type="common">Cotton</name>
    <dbReference type="NCBI Taxonomy" id="34291"/>
    <lineage>
        <taxon>Eukaryota</taxon>
        <taxon>Viridiplantae</taxon>
        <taxon>Streptophyta</taxon>
        <taxon>Embryophyta</taxon>
        <taxon>Tracheophyta</taxon>
        <taxon>Spermatophyta</taxon>
        <taxon>Magnoliopsida</taxon>
        <taxon>eudicotyledons</taxon>
        <taxon>Gunneridae</taxon>
        <taxon>Pentapetalae</taxon>
        <taxon>rosids</taxon>
        <taxon>malvids</taxon>
        <taxon>Malvales</taxon>
        <taxon>Malvaceae</taxon>
        <taxon>Malvoideae</taxon>
        <taxon>Gossypium</taxon>
    </lineage>
</organism>
<dbReference type="GO" id="GO:0005524">
    <property type="term" value="F:ATP binding"/>
    <property type="evidence" value="ECO:0007669"/>
    <property type="project" value="InterPro"/>
</dbReference>
<comment type="caution">
    <text evidence="2">The sequence shown here is derived from an EMBL/GenBank/DDBJ whole genome shotgun (WGS) entry which is preliminary data.</text>
</comment>
<dbReference type="PANTHER" id="PTHR43977">
    <property type="entry name" value="STRUCTURAL MAINTENANCE OF CHROMOSOMES PROTEIN 3"/>
    <property type="match status" value="1"/>
</dbReference>